<organism evidence="2 3">
    <name type="scientific">Leptolyngbya iicbica LK</name>
    <dbReference type="NCBI Taxonomy" id="2294035"/>
    <lineage>
        <taxon>Bacteria</taxon>
        <taxon>Bacillati</taxon>
        <taxon>Cyanobacteriota</taxon>
        <taxon>Cyanophyceae</taxon>
        <taxon>Leptolyngbyales</taxon>
        <taxon>Leptolyngbyaceae</taxon>
        <taxon>Leptolyngbya group</taxon>
        <taxon>Leptolyngbya</taxon>
        <taxon>Leptolyngbya iicbica</taxon>
    </lineage>
</organism>
<evidence type="ECO:0008006" key="4">
    <source>
        <dbReference type="Google" id="ProtNLM"/>
    </source>
</evidence>
<evidence type="ECO:0000256" key="1">
    <source>
        <dbReference type="SAM" id="MobiDB-lite"/>
    </source>
</evidence>
<dbReference type="Proteomes" id="UP000292459">
    <property type="component" value="Unassembled WGS sequence"/>
</dbReference>
<sequence>MNEVKRPPVQRSYINVMEKIVVDEVNRQLHHVPGRVRRYLKIEEIVTYALNRLPTLYASSEKGLEHQQQQATRNLGRQVESAVRQAIAAVQVDPLRLSQPLYLGHPPESEAVLQALRALFNLPELDWQQALVKLSDLKNDAHTAMPQTYPESWQPGQYTSQVAWTHRRRRPRHLENEPLQPAAEQAAHEPRGGWDDPRYRL</sequence>
<gene>
    <name evidence="2" type="ORF">DYY88_05365</name>
</gene>
<feature type="region of interest" description="Disordered" evidence="1">
    <location>
        <begin position="174"/>
        <end position="201"/>
    </location>
</feature>
<accession>A0A4Q7EHQ9</accession>
<name>A0A4Q7EHQ9_9CYAN</name>
<dbReference type="OrthoDB" id="424065at2"/>
<dbReference type="Pfam" id="PF10719">
    <property type="entry name" value="ComFB"/>
    <property type="match status" value="1"/>
</dbReference>
<dbReference type="AlphaFoldDB" id="A0A4Q7EHQ9"/>
<keyword evidence="3" id="KW-1185">Reference proteome</keyword>
<evidence type="ECO:0000313" key="3">
    <source>
        <dbReference type="Proteomes" id="UP000292459"/>
    </source>
</evidence>
<feature type="compositionally biased region" description="Basic and acidic residues" evidence="1">
    <location>
        <begin position="186"/>
        <end position="201"/>
    </location>
</feature>
<reference evidence="2 3" key="1">
    <citation type="submission" date="2018-11" db="EMBL/GenBank/DDBJ databases">
        <title>Whole genome sequencing of an environmental sample.</title>
        <authorList>
            <person name="Sarangi A.N."/>
            <person name="Singh D."/>
            <person name="Tripathy S."/>
        </authorList>
    </citation>
    <scope>NUCLEOTIDE SEQUENCE [LARGE SCALE GENOMIC DNA]</scope>
    <source>
        <strain evidence="2 3">Lakshadweep</strain>
    </source>
</reference>
<evidence type="ECO:0000313" key="2">
    <source>
        <dbReference type="EMBL" id="RZM82657.1"/>
    </source>
</evidence>
<protein>
    <recommendedName>
        <fullName evidence="4">Late competence development ComFB family protein</fullName>
    </recommendedName>
</protein>
<dbReference type="RefSeq" id="WP_052288274.1">
    <property type="nucleotide sequence ID" value="NZ_QVFV01000001.1"/>
</dbReference>
<dbReference type="InterPro" id="IPR019657">
    <property type="entry name" value="ComFB"/>
</dbReference>
<proteinExistence type="predicted"/>
<comment type="caution">
    <text evidence="2">The sequence shown here is derived from an EMBL/GenBank/DDBJ whole genome shotgun (WGS) entry which is preliminary data.</text>
</comment>
<dbReference type="EMBL" id="QVFV01000001">
    <property type="protein sequence ID" value="RZM82657.1"/>
    <property type="molecule type" value="Genomic_DNA"/>
</dbReference>